<gene>
    <name evidence="1" type="ORF">Ga0061063_0869</name>
</gene>
<dbReference type="PANTHER" id="PTHR35868">
    <property type="entry name" value="DUF2804 DOMAIN-CONTAINING PROTEIN-RELATED"/>
    <property type="match status" value="1"/>
</dbReference>
<protein>
    <recommendedName>
        <fullName evidence="3">DUF2804 domain-containing protein</fullName>
    </recommendedName>
</protein>
<evidence type="ECO:0008006" key="3">
    <source>
        <dbReference type="Google" id="ProtNLM"/>
    </source>
</evidence>
<dbReference type="EMBL" id="CYHA01000001">
    <property type="protein sequence ID" value="CUA82020.1"/>
    <property type="molecule type" value="Genomic_DNA"/>
</dbReference>
<name>A0A0K6GTH4_9NEIS</name>
<dbReference type="OrthoDB" id="5413160at2"/>
<proteinExistence type="predicted"/>
<accession>A0A0K6GTH4</accession>
<dbReference type="InterPro" id="IPR021243">
    <property type="entry name" value="DUF2804"/>
</dbReference>
<dbReference type="STRING" id="375574.GCA_001418035_00667"/>
<dbReference type="PANTHER" id="PTHR35868:SF4">
    <property type="entry name" value="DUF2804 DOMAIN-CONTAINING PROTEIN"/>
    <property type="match status" value="1"/>
</dbReference>
<dbReference type="RefSeq" id="WP_055433383.1">
    <property type="nucleotide sequence ID" value="NZ_CYHA01000001.1"/>
</dbReference>
<organism evidence="1 2">
    <name type="scientific">Gulbenkiania indica</name>
    <dbReference type="NCBI Taxonomy" id="375574"/>
    <lineage>
        <taxon>Bacteria</taxon>
        <taxon>Pseudomonadati</taxon>
        <taxon>Pseudomonadota</taxon>
        <taxon>Betaproteobacteria</taxon>
        <taxon>Neisseriales</taxon>
        <taxon>Chromobacteriaceae</taxon>
        <taxon>Gulbenkiania</taxon>
    </lineage>
</organism>
<reference evidence="2" key="1">
    <citation type="submission" date="2015-08" db="EMBL/GenBank/DDBJ databases">
        <authorList>
            <person name="Varghese N."/>
        </authorList>
    </citation>
    <scope>NUCLEOTIDE SEQUENCE [LARGE SCALE GENOMIC DNA]</scope>
    <source>
        <strain evidence="2">DSM 17901</strain>
    </source>
</reference>
<dbReference type="AlphaFoldDB" id="A0A0K6GTH4"/>
<sequence>MESSSLPPAPARLVHARGVPAFGMYQGRIETLSWQRLKTPTAKRLTRRLHHKRWQYAGIAHTRFFVGLAIVDAGWTSAAFAYLFDRDTRQVAASASANGLPGTARLESRPFGTARFRHRRLTLDWAREGERLVLAVDAPGLCLAAHVHLPADAPVMAAIAPANWLAHSTHKTGALEISGFVDTGRARYSLDGAHASLDASDGLLARNTAWQWASAHRPDIGFNLQAGFMGDAENALWIDGELFRAGAAHFTFEQTDPMRPWTIRTDDGCLDLVFTPEGMRREDRNYWLAASRYVQPVGTFSGTVVHPLTGARRWVEGLTGVTEDHASRW</sequence>
<dbReference type="Pfam" id="PF10974">
    <property type="entry name" value="DUF2804"/>
    <property type="match status" value="1"/>
</dbReference>
<evidence type="ECO:0000313" key="1">
    <source>
        <dbReference type="EMBL" id="CUA82020.1"/>
    </source>
</evidence>
<dbReference type="Proteomes" id="UP000243535">
    <property type="component" value="Unassembled WGS sequence"/>
</dbReference>
<keyword evidence="2" id="KW-1185">Reference proteome</keyword>
<evidence type="ECO:0000313" key="2">
    <source>
        <dbReference type="Proteomes" id="UP000243535"/>
    </source>
</evidence>